<evidence type="ECO:0000313" key="3">
    <source>
        <dbReference type="EMBL" id="KFZ37551.1"/>
    </source>
</evidence>
<evidence type="ECO:0000256" key="1">
    <source>
        <dbReference type="ARBA" id="ARBA00008007"/>
    </source>
</evidence>
<sequence length="243" mass="26872">MVSRNFAVRWTQLANILPNRCLLCHQTIASPQRGVCHACLASCLYQTEICLGCGKPIYVLAEYCGHCVKHRPISVVAPASYHTMLGQLIPAIKYQAQFAALPALVEALAKRIEHLCQNELLTLPQVLIPVPLHRQRLIARGYNQAWLIADALSKRLQIPMDDQLLLRVAHTPAQAQLSGKQRRQNLADAFALRRASPYQRIALIDDVVTTGSTIDAIARVLSPSAPHIQAWCLARAEAPALKE</sequence>
<proteinExistence type="inferred from homology"/>
<reference evidence="3 4" key="1">
    <citation type="submission" date="2014-06" db="EMBL/GenBank/DDBJ databases">
        <title>Shewanella sp. YQH10.</title>
        <authorList>
            <person name="Liu Y."/>
            <person name="Zeng R."/>
        </authorList>
    </citation>
    <scope>NUCLEOTIDE SEQUENCE [LARGE SCALE GENOMIC DNA]</scope>
    <source>
        <strain evidence="3 4">YQH10</strain>
    </source>
</reference>
<protein>
    <submittedName>
        <fullName evidence="3">Competence protein ComF</fullName>
    </submittedName>
</protein>
<organism evidence="3 4">
    <name type="scientific">Shewanella mangrovi</name>
    <dbReference type="NCBI Taxonomy" id="1515746"/>
    <lineage>
        <taxon>Bacteria</taxon>
        <taxon>Pseudomonadati</taxon>
        <taxon>Pseudomonadota</taxon>
        <taxon>Gammaproteobacteria</taxon>
        <taxon>Alteromonadales</taxon>
        <taxon>Shewanellaceae</taxon>
        <taxon>Shewanella</taxon>
    </lineage>
</organism>
<gene>
    <name evidence="3" type="ORF">HR45_08970</name>
</gene>
<dbReference type="Pfam" id="PF18912">
    <property type="entry name" value="DZR_2"/>
    <property type="match status" value="1"/>
</dbReference>
<dbReference type="Gene3D" id="3.40.50.2020">
    <property type="match status" value="1"/>
</dbReference>
<evidence type="ECO:0000313" key="4">
    <source>
        <dbReference type="Proteomes" id="UP000029264"/>
    </source>
</evidence>
<dbReference type="InterPro" id="IPR000836">
    <property type="entry name" value="PRTase_dom"/>
</dbReference>
<accession>A0A094JYP7</accession>
<dbReference type="InterPro" id="IPR029057">
    <property type="entry name" value="PRTase-like"/>
</dbReference>
<comment type="similarity">
    <text evidence="1">Belongs to the ComF/GntX family.</text>
</comment>
<keyword evidence="4" id="KW-1185">Reference proteome</keyword>
<dbReference type="CDD" id="cd06223">
    <property type="entry name" value="PRTases_typeI"/>
    <property type="match status" value="1"/>
</dbReference>
<dbReference type="SUPFAM" id="SSF53271">
    <property type="entry name" value="PRTase-like"/>
    <property type="match status" value="1"/>
</dbReference>
<comment type="caution">
    <text evidence="3">The sequence shown here is derived from an EMBL/GenBank/DDBJ whole genome shotgun (WGS) entry which is preliminary data.</text>
</comment>
<name>A0A094JYP7_9GAMM</name>
<dbReference type="PANTHER" id="PTHR47505:SF1">
    <property type="entry name" value="DNA UTILIZATION PROTEIN YHGH"/>
    <property type="match status" value="1"/>
</dbReference>
<dbReference type="InterPro" id="IPR051910">
    <property type="entry name" value="ComF/GntX_DNA_util-trans"/>
</dbReference>
<dbReference type="RefSeq" id="WP_037442054.1">
    <property type="nucleotide sequence ID" value="NZ_JPEO01000005.1"/>
</dbReference>
<dbReference type="eggNOG" id="COG1040">
    <property type="taxonomic scope" value="Bacteria"/>
</dbReference>
<dbReference type="EMBL" id="JPEO01000005">
    <property type="protein sequence ID" value="KFZ37551.1"/>
    <property type="molecule type" value="Genomic_DNA"/>
</dbReference>
<dbReference type="PANTHER" id="PTHR47505">
    <property type="entry name" value="DNA UTILIZATION PROTEIN YHGH"/>
    <property type="match status" value="1"/>
</dbReference>
<feature type="domain" description="Double zinc ribbon" evidence="2">
    <location>
        <begin position="15"/>
        <end position="68"/>
    </location>
</feature>
<dbReference type="Proteomes" id="UP000029264">
    <property type="component" value="Unassembled WGS sequence"/>
</dbReference>
<evidence type="ECO:0000259" key="2">
    <source>
        <dbReference type="Pfam" id="PF18912"/>
    </source>
</evidence>
<dbReference type="AlphaFoldDB" id="A0A094JYP7"/>
<dbReference type="STRING" id="1515746.HR45_08970"/>
<dbReference type="InterPro" id="IPR044005">
    <property type="entry name" value="DZR_2"/>
</dbReference>